<keyword evidence="5 7" id="KW-1133">Transmembrane helix</keyword>
<dbReference type="RefSeq" id="WP_179538299.1">
    <property type="nucleotide sequence ID" value="NZ_JACBYV010000001.1"/>
</dbReference>
<feature type="transmembrane region" description="Helical" evidence="7">
    <location>
        <begin position="125"/>
        <end position="147"/>
    </location>
</feature>
<dbReference type="Pfam" id="PF00005">
    <property type="entry name" value="ABC_tran"/>
    <property type="match status" value="1"/>
</dbReference>
<feature type="transmembrane region" description="Helical" evidence="7">
    <location>
        <begin position="244"/>
        <end position="266"/>
    </location>
</feature>
<dbReference type="InterPro" id="IPR017871">
    <property type="entry name" value="ABC_transporter-like_CS"/>
</dbReference>
<dbReference type="InterPro" id="IPR027417">
    <property type="entry name" value="P-loop_NTPase"/>
</dbReference>
<dbReference type="InterPro" id="IPR039421">
    <property type="entry name" value="Type_1_exporter"/>
</dbReference>
<keyword evidence="6 7" id="KW-0472">Membrane</keyword>
<dbReference type="PROSITE" id="PS50929">
    <property type="entry name" value="ABC_TM1F"/>
    <property type="match status" value="1"/>
</dbReference>
<feature type="transmembrane region" description="Helical" evidence="7">
    <location>
        <begin position="208"/>
        <end position="232"/>
    </location>
</feature>
<dbReference type="CDD" id="cd03228">
    <property type="entry name" value="ABCC_MRP_Like"/>
    <property type="match status" value="1"/>
</dbReference>
<dbReference type="PROSITE" id="PS50893">
    <property type="entry name" value="ABC_TRANSPORTER_2"/>
    <property type="match status" value="1"/>
</dbReference>
<organism evidence="10 11">
    <name type="scientific">Phytopseudomonas flavescens</name>
    <dbReference type="NCBI Taxonomy" id="29435"/>
    <lineage>
        <taxon>Bacteria</taxon>
        <taxon>Pseudomonadati</taxon>
        <taxon>Pseudomonadota</taxon>
        <taxon>Gammaproteobacteria</taxon>
        <taxon>Pseudomonadales</taxon>
        <taxon>Pseudomonadaceae</taxon>
        <taxon>Phytopseudomonas</taxon>
    </lineage>
</organism>
<dbReference type="Gene3D" id="3.40.50.300">
    <property type="entry name" value="P-loop containing nucleotide triphosphate hydrolases"/>
    <property type="match status" value="1"/>
</dbReference>
<evidence type="ECO:0000259" key="9">
    <source>
        <dbReference type="PROSITE" id="PS50929"/>
    </source>
</evidence>
<dbReference type="EMBL" id="JACBYV010000001">
    <property type="protein sequence ID" value="NYH73045.1"/>
    <property type="molecule type" value="Genomic_DNA"/>
</dbReference>
<keyword evidence="2 7" id="KW-0812">Transmembrane</keyword>
<name>A0A7Y9XKI4_9GAMM</name>
<dbReference type="GO" id="GO:0016887">
    <property type="term" value="F:ATP hydrolysis activity"/>
    <property type="evidence" value="ECO:0007669"/>
    <property type="project" value="InterPro"/>
</dbReference>
<evidence type="ECO:0000256" key="2">
    <source>
        <dbReference type="ARBA" id="ARBA00022692"/>
    </source>
</evidence>
<evidence type="ECO:0000256" key="3">
    <source>
        <dbReference type="ARBA" id="ARBA00022741"/>
    </source>
</evidence>
<evidence type="ECO:0000256" key="1">
    <source>
        <dbReference type="ARBA" id="ARBA00004651"/>
    </source>
</evidence>
<keyword evidence="3" id="KW-0547">Nucleotide-binding</keyword>
<feature type="domain" description="ABC transporter" evidence="8">
    <location>
        <begin position="302"/>
        <end position="524"/>
    </location>
</feature>
<evidence type="ECO:0000313" key="11">
    <source>
        <dbReference type="Proteomes" id="UP000578688"/>
    </source>
</evidence>
<dbReference type="InterPro" id="IPR003593">
    <property type="entry name" value="AAA+_ATPase"/>
</dbReference>
<protein>
    <submittedName>
        <fullName evidence="10">ABC-type multidrug transport system fused ATPase/permease subunit</fullName>
    </submittedName>
</protein>
<dbReference type="GO" id="GO:0005886">
    <property type="term" value="C:plasma membrane"/>
    <property type="evidence" value="ECO:0007669"/>
    <property type="project" value="UniProtKB-SubCell"/>
</dbReference>
<keyword evidence="11" id="KW-1185">Reference proteome</keyword>
<accession>A0A7Y9XKI4</accession>
<gene>
    <name evidence="10" type="ORF">FHR27_001655</name>
</gene>
<comment type="subcellular location">
    <subcellularLocation>
        <location evidence="1">Cell membrane</location>
        <topology evidence="1">Multi-pass membrane protein</topology>
    </subcellularLocation>
</comment>
<comment type="caution">
    <text evidence="10">The sequence shown here is derived from an EMBL/GenBank/DDBJ whole genome shotgun (WGS) entry which is preliminary data.</text>
</comment>
<dbReference type="Proteomes" id="UP000578688">
    <property type="component" value="Unassembled WGS sequence"/>
</dbReference>
<dbReference type="SUPFAM" id="SSF52540">
    <property type="entry name" value="P-loop containing nucleoside triphosphate hydrolases"/>
    <property type="match status" value="1"/>
</dbReference>
<dbReference type="PANTHER" id="PTHR24221">
    <property type="entry name" value="ATP-BINDING CASSETTE SUB-FAMILY B"/>
    <property type="match status" value="1"/>
</dbReference>
<evidence type="ECO:0000256" key="5">
    <source>
        <dbReference type="ARBA" id="ARBA00022989"/>
    </source>
</evidence>
<evidence type="ECO:0000313" key="10">
    <source>
        <dbReference type="EMBL" id="NYH73045.1"/>
    </source>
</evidence>
<dbReference type="InterPro" id="IPR011527">
    <property type="entry name" value="ABC1_TM_dom"/>
</dbReference>
<dbReference type="SMART" id="SM00382">
    <property type="entry name" value="AAA"/>
    <property type="match status" value="1"/>
</dbReference>
<keyword evidence="4" id="KW-0067">ATP-binding</keyword>
<reference evidence="10 11" key="1">
    <citation type="submission" date="2020-07" db="EMBL/GenBank/DDBJ databases">
        <title>Genomic analyses of the natural microbiome of Caenorhabditis elegans.</title>
        <authorList>
            <person name="Samuel B."/>
        </authorList>
    </citation>
    <scope>NUCLEOTIDE SEQUENCE [LARGE SCALE GENOMIC DNA]</scope>
    <source>
        <strain evidence="10 11">BIGb0408</strain>
    </source>
</reference>
<dbReference type="PROSITE" id="PS00211">
    <property type="entry name" value="ABC_TRANSPORTER_1"/>
    <property type="match status" value="1"/>
</dbReference>
<evidence type="ECO:0000259" key="8">
    <source>
        <dbReference type="PROSITE" id="PS50893"/>
    </source>
</evidence>
<dbReference type="GO" id="GO:0140359">
    <property type="term" value="F:ABC-type transporter activity"/>
    <property type="evidence" value="ECO:0007669"/>
    <property type="project" value="InterPro"/>
</dbReference>
<dbReference type="AlphaFoldDB" id="A0A7Y9XKI4"/>
<evidence type="ECO:0000256" key="7">
    <source>
        <dbReference type="SAM" id="Phobius"/>
    </source>
</evidence>
<feature type="domain" description="ABC transmembrane type-1" evidence="9">
    <location>
        <begin position="1"/>
        <end position="270"/>
    </location>
</feature>
<dbReference type="Gene3D" id="1.20.1560.10">
    <property type="entry name" value="ABC transporter type 1, transmembrane domain"/>
    <property type="match status" value="1"/>
</dbReference>
<dbReference type="InterPro" id="IPR036640">
    <property type="entry name" value="ABC1_TM_sf"/>
</dbReference>
<dbReference type="InterPro" id="IPR003439">
    <property type="entry name" value="ABC_transporter-like_ATP-bd"/>
</dbReference>
<dbReference type="PANTHER" id="PTHR24221:SF654">
    <property type="entry name" value="ATP-BINDING CASSETTE SUB-FAMILY B MEMBER 6"/>
    <property type="match status" value="1"/>
</dbReference>
<sequence length="524" mass="57718">MLPYLLKLTAEAFSSNSGALQTFWIAALSYAFCWTFVEVLRNVKGIFTAGILARAATALMDQVLSKKLATSFYKQRELNHVIITENINRGSLAFSDLTVSVFWTLLPVFLELILALYFLQQSLGTIYALIFFCFVIMLIILSFAISVRSRNVHTEVMHVQNKVSEYMLSRLSTLLDIRLNSAHSREQNYRNSLFDEYVKTIASTNRRIGLLLTFQVMLVGFLLGIAVLALTFYKGASGLSSGDFILVAGYIGMLTLQLRLIAGSLIDIQRNIVFLKLVVEYSDLQVVGFEDLHPPIAPSHVFEAVDLTCTRGGRNLFSELSFKVQEGESLAITAPSGAGKTTLLNILLGLEAPEKGHIFFSGSEVTPDNSDAIARRVAVVPQRPALIPGSVEDNLRYGLESDLSDEILIETLQALEVVTTDLESARKLLKRDIRNGGAGLSGGEIQRICIARALLRNKDIIVLDEPTAALGEELSLKIIKLIKQRCETVIITTHSSLIREAADRYVSLSCSTGMKGKTSGLARL</sequence>
<evidence type="ECO:0000256" key="4">
    <source>
        <dbReference type="ARBA" id="ARBA00022840"/>
    </source>
</evidence>
<proteinExistence type="predicted"/>
<dbReference type="SUPFAM" id="SSF90123">
    <property type="entry name" value="ABC transporter transmembrane region"/>
    <property type="match status" value="1"/>
</dbReference>
<dbReference type="GO" id="GO:0005524">
    <property type="term" value="F:ATP binding"/>
    <property type="evidence" value="ECO:0007669"/>
    <property type="project" value="UniProtKB-KW"/>
</dbReference>
<feature type="transmembrane region" description="Helical" evidence="7">
    <location>
        <begin position="20"/>
        <end position="37"/>
    </location>
</feature>
<evidence type="ECO:0000256" key="6">
    <source>
        <dbReference type="ARBA" id="ARBA00023136"/>
    </source>
</evidence>
<feature type="transmembrane region" description="Helical" evidence="7">
    <location>
        <begin position="97"/>
        <end position="119"/>
    </location>
</feature>